<dbReference type="OrthoDB" id="25887at2759"/>
<dbReference type="GO" id="GO:0070286">
    <property type="term" value="P:axonemal dynein complex assembly"/>
    <property type="evidence" value="ECO:0007669"/>
    <property type="project" value="InterPro"/>
</dbReference>
<dbReference type="Proteomes" id="UP000001058">
    <property type="component" value="Unassembled WGS sequence"/>
</dbReference>
<protein>
    <recommendedName>
        <fullName evidence="3">PIH1D1/2/3 CS-like domain-containing protein</fullName>
    </recommendedName>
</protein>
<evidence type="ECO:0000259" key="3">
    <source>
        <dbReference type="Pfam" id="PF18201"/>
    </source>
</evidence>
<dbReference type="InParanoid" id="D8TVP0"/>
<dbReference type="RefSeq" id="XP_002950416.1">
    <property type="nucleotide sequence ID" value="XM_002950370.1"/>
</dbReference>
<dbReference type="PANTHER" id="PTHR21083:SF0">
    <property type="entry name" value="DYNEIN AXONEMAL ASSEMBLY FACTOR 6"/>
    <property type="match status" value="1"/>
</dbReference>
<dbReference type="EMBL" id="GL378339">
    <property type="protein sequence ID" value="EFJ48617.1"/>
    <property type="molecule type" value="Genomic_DNA"/>
</dbReference>
<dbReference type="InterPro" id="IPR026697">
    <property type="entry name" value="DNAAF6"/>
</dbReference>
<feature type="compositionally biased region" description="Polar residues" evidence="2">
    <location>
        <begin position="243"/>
        <end position="256"/>
    </location>
</feature>
<feature type="region of interest" description="Disordered" evidence="2">
    <location>
        <begin position="236"/>
        <end position="256"/>
    </location>
</feature>
<evidence type="ECO:0000256" key="2">
    <source>
        <dbReference type="SAM" id="MobiDB-lite"/>
    </source>
</evidence>
<dbReference type="STRING" id="3068.D8TVP0"/>
<accession>D8TVP0</accession>
<sequence length="307" mass="33496">MDIGSFAAEFHALADLIKDPEDTESALPPGYVSRPTPGTIGPKELLDVKVPAPKVRHDPKEIWREDELEDAVEDDYEDGRQVPSYDFLYKQAVDTADNFLGISGKDPSSTSCEDLVVRVELPEASGAAELDLEVKDTYLKLSSPHYKLSVHLPHKVDGQRGKAKWDGSKKVLSVTLRIRNVLAPLSSFAFGNSFASPSNVQFRAQACPQLLLQKSRKYHPSEVRYQRVANNLRSGSAKCSIRRQPQASSPSGSTLTPQQADLLAHLAASCALAPSSELQDEVIGFGKDDLAVAQWTVNTLGLQSSLL</sequence>
<feature type="domain" description="PIH1D1/2/3 CS-like" evidence="3">
    <location>
        <begin position="82"/>
        <end position="178"/>
    </location>
</feature>
<keyword evidence="5" id="KW-1185">Reference proteome</keyword>
<dbReference type="eggNOG" id="ENOG502RZWX">
    <property type="taxonomic scope" value="Eukaryota"/>
</dbReference>
<reference evidence="4 5" key="1">
    <citation type="journal article" date="2010" name="Science">
        <title>Genomic analysis of organismal complexity in the multicellular green alga Volvox carteri.</title>
        <authorList>
            <person name="Prochnik S.E."/>
            <person name="Umen J."/>
            <person name="Nedelcu A.M."/>
            <person name="Hallmann A."/>
            <person name="Miller S.M."/>
            <person name="Nishii I."/>
            <person name="Ferris P."/>
            <person name="Kuo A."/>
            <person name="Mitros T."/>
            <person name="Fritz-Laylin L.K."/>
            <person name="Hellsten U."/>
            <person name="Chapman J."/>
            <person name="Simakov O."/>
            <person name="Rensing S.A."/>
            <person name="Terry A."/>
            <person name="Pangilinan J."/>
            <person name="Kapitonov V."/>
            <person name="Jurka J."/>
            <person name="Salamov A."/>
            <person name="Shapiro H."/>
            <person name="Schmutz J."/>
            <person name="Grimwood J."/>
            <person name="Lindquist E."/>
            <person name="Lucas S."/>
            <person name="Grigoriev I.V."/>
            <person name="Schmitt R."/>
            <person name="Kirk D."/>
            <person name="Rokhsar D.S."/>
        </authorList>
    </citation>
    <scope>NUCLEOTIDE SEQUENCE [LARGE SCALE GENOMIC DNA]</scope>
    <source>
        <strain evidence="5">f. Nagariensis / Eve</strain>
    </source>
</reference>
<comment type="similarity">
    <text evidence="1">Belongs to the PIH1 family.</text>
</comment>
<dbReference type="GeneID" id="9616701"/>
<dbReference type="KEGG" id="vcn:VOLCADRAFT_120862"/>
<gene>
    <name evidence="4" type="ORF">VOLCADRAFT_120862</name>
</gene>
<dbReference type="AlphaFoldDB" id="D8TVP0"/>
<dbReference type="InterPro" id="IPR041442">
    <property type="entry name" value="PIH1D1/2/3_CS-like"/>
</dbReference>
<dbReference type="GO" id="GO:0005737">
    <property type="term" value="C:cytoplasm"/>
    <property type="evidence" value="ECO:0007669"/>
    <property type="project" value="TreeGrafter"/>
</dbReference>
<dbReference type="CDD" id="cd00298">
    <property type="entry name" value="ACD_sHsps_p23-like"/>
    <property type="match status" value="1"/>
</dbReference>
<dbReference type="PANTHER" id="PTHR21083">
    <property type="entry name" value="TWISTER"/>
    <property type="match status" value="1"/>
</dbReference>
<feature type="region of interest" description="Disordered" evidence="2">
    <location>
        <begin position="19"/>
        <end position="44"/>
    </location>
</feature>
<dbReference type="GO" id="GO:0045505">
    <property type="term" value="F:dynein intermediate chain binding"/>
    <property type="evidence" value="ECO:0007669"/>
    <property type="project" value="TreeGrafter"/>
</dbReference>
<organism evidence="5">
    <name type="scientific">Volvox carteri f. nagariensis</name>
    <dbReference type="NCBI Taxonomy" id="3068"/>
    <lineage>
        <taxon>Eukaryota</taxon>
        <taxon>Viridiplantae</taxon>
        <taxon>Chlorophyta</taxon>
        <taxon>core chlorophytes</taxon>
        <taxon>Chlorophyceae</taxon>
        <taxon>CS clade</taxon>
        <taxon>Chlamydomonadales</taxon>
        <taxon>Volvocaceae</taxon>
        <taxon>Volvox</taxon>
    </lineage>
</organism>
<proteinExistence type="inferred from homology"/>
<dbReference type="GO" id="GO:0051087">
    <property type="term" value="F:protein-folding chaperone binding"/>
    <property type="evidence" value="ECO:0007669"/>
    <property type="project" value="InterPro"/>
</dbReference>
<evidence type="ECO:0000313" key="5">
    <source>
        <dbReference type="Proteomes" id="UP000001058"/>
    </source>
</evidence>
<evidence type="ECO:0000256" key="1">
    <source>
        <dbReference type="ARBA" id="ARBA00008511"/>
    </source>
</evidence>
<name>D8TVP0_VOLCA</name>
<dbReference type="Pfam" id="PF18201">
    <property type="entry name" value="PIH1_CS"/>
    <property type="match status" value="1"/>
</dbReference>
<evidence type="ECO:0000313" key="4">
    <source>
        <dbReference type="EMBL" id="EFJ48617.1"/>
    </source>
</evidence>